<dbReference type="Pfam" id="PF14322">
    <property type="entry name" value="SusD-like_3"/>
    <property type="match status" value="1"/>
</dbReference>
<dbReference type="EMBL" id="JAERTY010000004">
    <property type="protein sequence ID" value="MBL1408726.1"/>
    <property type="molecule type" value="Genomic_DNA"/>
</dbReference>
<dbReference type="InterPro" id="IPR011990">
    <property type="entry name" value="TPR-like_helical_dom_sf"/>
</dbReference>
<keyword evidence="5" id="KW-0998">Cell outer membrane</keyword>
<proteinExistence type="inferred from homology"/>
<dbReference type="RefSeq" id="WP_202102494.1">
    <property type="nucleotide sequence ID" value="NZ_JAERTY010000004.1"/>
</dbReference>
<dbReference type="InterPro" id="IPR033985">
    <property type="entry name" value="SusD-like_N"/>
</dbReference>
<evidence type="ECO:0000313" key="9">
    <source>
        <dbReference type="Proteomes" id="UP000625283"/>
    </source>
</evidence>
<comment type="similarity">
    <text evidence="2">Belongs to the SusD family.</text>
</comment>
<dbReference type="Proteomes" id="UP000625283">
    <property type="component" value="Unassembled WGS sequence"/>
</dbReference>
<evidence type="ECO:0000259" key="7">
    <source>
        <dbReference type="Pfam" id="PF14322"/>
    </source>
</evidence>
<organism evidence="8 9">
    <name type="scientific">Sphingobacterium faecale</name>
    <dbReference type="NCBI Taxonomy" id="2803775"/>
    <lineage>
        <taxon>Bacteria</taxon>
        <taxon>Pseudomonadati</taxon>
        <taxon>Bacteroidota</taxon>
        <taxon>Sphingobacteriia</taxon>
        <taxon>Sphingobacteriales</taxon>
        <taxon>Sphingobacteriaceae</taxon>
        <taxon>Sphingobacterium</taxon>
    </lineage>
</organism>
<feature type="domain" description="SusD-like N-terminal" evidence="7">
    <location>
        <begin position="67"/>
        <end position="210"/>
    </location>
</feature>
<comment type="subcellular location">
    <subcellularLocation>
        <location evidence="1">Cell outer membrane</location>
    </subcellularLocation>
</comment>
<keyword evidence="3" id="KW-0732">Signal</keyword>
<evidence type="ECO:0000256" key="1">
    <source>
        <dbReference type="ARBA" id="ARBA00004442"/>
    </source>
</evidence>
<evidence type="ECO:0000256" key="2">
    <source>
        <dbReference type="ARBA" id="ARBA00006275"/>
    </source>
</evidence>
<evidence type="ECO:0000259" key="6">
    <source>
        <dbReference type="Pfam" id="PF07980"/>
    </source>
</evidence>
<protein>
    <submittedName>
        <fullName evidence="8">RagB/SusD family nutrient uptake outer membrane protein</fullName>
    </submittedName>
</protein>
<gene>
    <name evidence="8" type="ORF">JKG61_08200</name>
</gene>
<reference evidence="8 9" key="1">
    <citation type="submission" date="2021-01" db="EMBL/GenBank/DDBJ databases">
        <title>C459-1 draft genome sequence.</title>
        <authorList>
            <person name="Zhang X.-F."/>
        </authorList>
    </citation>
    <scope>NUCLEOTIDE SEQUENCE [LARGE SCALE GENOMIC DNA]</scope>
    <source>
        <strain evidence="9">C459-1</strain>
    </source>
</reference>
<evidence type="ECO:0000256" key="5">
    <source>
        <dbReference type="ARBA" id="ARBA00023237"/>
    </source>
</evidence>
<comment type="caution">
    <text evidence="8">The sequence shown here is derived from an EMBL/GenBank/DDBJ whole genome shotgun (WGS) entry which is preliminary data.</text>
</comment>
<evidence type="ECO:0000256" key="4">
    <source>
        <dbReference type="ARBA" id="ARBA00023136"/>
    </source>
</evidence>
<dbReference type="SUPFAM" id="SSF48452">
    <property type="entry name" value="TPR-like"/>
    <property type="match status" value="1"/>
</dbReference>
<dbReference type="Gene3D" id="1.25.40.390">
    <property type="match status" value="1"/>
</dbReference>
<dbReference type="PROSITE" id="PS51257">
    <property type="entry name" value="PROKAR_LIPOPROTEIN"/>
    <property type="match status" value="1"/>
</dbReference>
<accession>A0ABS1R203</accession>
<keyword evidence="9" id="KW-1185">Reference proteome</keyword>
<feature type="domain" description="RagB/SusD" evidence="6">
    <location>
        <begin position="252"/>
        <end position="563"/>
    </location>
</feature>
<name>A0ABS1R203_9SPHI</name>
<sequence>MKSKILAILVVPLVLLGCQRLDLNPLSEGSSENWYKNENEITLALNDLYRGALWHVESTRLYNTDRWTDDWNQREYLYDWVAGSITGEWADSKGTWGNTYRGITRANTILSSLNNAENTLPPQRLNQLRGEASFFRASFYSYLVFLYGDVPLVTEYITIDQAFAMGRTAKADVLEQIYKDFDIAIENLPLSYGKEQRITKGAAYAFKARIATWMLDYQTARDAAKSCIDLGIYSLDEDYARMFLSSTDVSPEFIFTIPRSEELTGTNMGGASFLPRFLDGTSTAQPSWELFCAYTCIDGLPIDESPLFDPQKPFKNRDPRLAELIPEFGTPFHGFIYDPGATHILELATNKTILNQESLLNSQFASYNGLILKKGVDEAYVKKRSDPNILIMRYADVLLMYAEAKIELNEIDDSTLDAINLVRARAYKVSVSQSSLYPKVTEVDQGKLRKILRLERRSELSWENRRWFDLIRWRIAEIAITRPVYALPIKAGLEANMASGDYFFPKGSAPEIDENGLVDFSAMYGTGKIRAVVPRSFNKRQYLFPIPSREVIINKNIKQNPDY</sequence>
<keyword evidence="4" id="KW-0472">Membrane</keyword>
<evidence type="ECO:0000313" key="8">
    <source>
        <dbReference type="EMBL" id="MBL1408726.1"/>
    </source>
</evidence>
<dbReference type="InterPro" id="IPR012944">
    <property type="entry name" value="SusD_RagB_dom"/>
</dbReference>
<dbReference type="Pfam" id="PF07980">
    <property type="entry name" value="SusD_RagB"/>
    <property type="match status" value="1"/>
</dbReference>
<evidence type="ECO:0000256" key="3">
    <source>
        <dbReference type="ARBA" id="ARBA00022729"/>
    </source>
</evidence>